<dbReference type="Pfam" id="PF12770">
    <property type="entry name" value="CHAT"/>
    <property type="match status" value="1"/>
</dbReference>
<feature type="domain" description="CHAT" evidence="2">
    <location>
        <begin position="130"/>
        <end position="254"/>
    </location>
</feature>
<protein>
    <recommendedName>
        <fullName evidence="2">CHAT domain-containing protein</fullName>
    </recommendedName>
</protein>
<accession>A0A165D2A8</accession>
<evidence type="ECO:0000313" key="4">
    <source>
        <dbReference type="Proteomes" id="UP000076871"/>
    </source>
</evidence>
<dbReference type="Proteomes" id="UP000076871">
    <property type="component" value="Unassembled WGS sequence"/>
</dbReference>
<reference evidence="3 4" key="1">
    <citation type="journal article" date="2016" name="Mol. Biol. Evol.">
        <title>Comparative Genomics of Early-Diverging Mushroom-Forming Fungi Provides Insights into the Origins of Lignocellulose Decay Capabilities.</title>
        <authorList>
            <person name="Nagy L.G."/>
            <person name="Riley R."/>
            <person name="Tritt A."/>
            <person name="Adam C."/>
            <person name="Daum C."/>
            <person name="Floudas D."/>
            <person name="Sun H."/>
            <person name="Yadav J.S."/>
            <person name="Pangilinan J."/>
            <person name="Larsson K.H."/>
            <person name="Matsuura K."/>
            <person name="Barry K."/>
            <person name="Labutti K."/>
            <person name="Kuo R."/>
            <person name="Ohm R.A."/>
            <person name="Bhattacharya S.S."/>
            <person name="Shirouzu T."/>
            <person name="Yoshinaga Y."/>
            <person name="Martin F.M."/>
            <person name="Grigoriev I.V."/>
            <person name="Hibbett D.S."/>
        </authorList>
    </citation>
    <scope>NUCLEOTIDE SEQUENCE [LARGE SCALE GENOMIC DNA]</scope>
    <source>
        <strain evidence="3 4">93-53</strain>
    </source>
</reference>
<proteinExistence type="predicted"/>
<evidence type="ECO:0000259" key="2">
    <source>
        <dbReference type="Pfam" id="PF12770"/>
    </source>
</evidence>
<dbReference type="InParanoid" id="A0A165D2A8"/>
<keyword evidence="4" id="KW-1185">Reference proteome</keyword>
<dbReference type="RefSeq" id="XP_040761751.1">
    <property type="nucleotide sequence ID" value="XM_040913897.1"/>
</dbReference>
<dbReference type="OrthoDB" id="9991317at2759"/>
<organism evidence="3 4">
    <name type="scientific">Laetiporus sulphureus 93-53</name>
    <dbReference type="NCBI Taxonomy" id="1314785"/>
    <lineage>
        <taxon>Eukaryota</taxon>
        <taxon>Fungi</taxon>
        <taxon>Dikarya</taxon>
        <taxon>Basidiomycota</taxon>
        <taxon>Agaricomycotina</taxon>
        <taxon>Agaricomycetes</taxon>
        <taxon>Polyporales</taxon>
        <taxon>Laetiporus</taxon>
    </lineage>
</organism>
<evidence type="ECO:0000256" key="1">
    <source>
        <dbReference type="SAM" id="MobiDB-lite"/>
    </source>
</evidence>
<dbReference type="AlphaFoldDB" id="A0A165D2A8"/>
<dbReference type="EMBL" id="KV427640">
    <property type="protein sequence ID" value="KZT04011.1"/>
    <property type="molecule type" value="Genomic_DNA"/>
</dbReference>
<dbReference type="STRING" id="1314785.A0A165D2A8"/>
<dbReference type="InterPro" id="IPR024983">
    <property type="entry name" value="CHAT_dom"/>
</dbReference>
<dbReference type="GeneID" id="63830925"/>
<sequence>MMPVFASNTEIPSTGTHTPSSILRSVSSQSGRRIRSRGFRITESSRKIQNALVCSPVVILNRNYYDGVDALVLRKGHQDVLHVPTKISFETVEQFRRQLGFSRPEWPYRNDRPAKMVDTNGHPLGALADVLSKLWELLVQPILKALSIVPADVCTDPPRLWFCPISILAFMPLHAAGDYSKGGIGHKISDYVIPSYTSTLAALSPPKPLPSSNKPISVLAVSQSQSGACHSYLYPALPNAQEEVCKIEQIASHFKIASQVLQDSAGTV</sequence>
<gene>
    <name evidence="3" type="ORF">LAESUDRAFT_786736</name>
</gene>
<feature type="compositionally biased region" description="Polar residues" evidence="1">
    <location>
        <begin position="1"/>
        <end position="23"/>
    </location>
</feature>
<name>A0A165D2A8_9APHY</name>
<evidence type="ECO:0000313" key="3">
    <source>
        <dbReference type="EMBL" id="KZT04011.1"/>
    </source>
</evidence>
<feature type="region of interest" description="Disordered" evidence="1">
    <location>
        <begin position="1"/>
        <end position="29"/>
    </location>
</feature>